<dbReference type="SUPFAM" id="SSF56300">
    <property type="entry name" value="Metallo-dependent phosphatases"/>
    <property type="match status" value="1"/>
</dbReference>
<protein>
    <submittedName>
        <fullName evidence="2">Predicted phosphoesterase</fullName>
    </submittedName>
</protein>
<dbReference type="Gene3D" id="3.60.21.10">
    <property type="match status" value="1"/>
</dbReference>
<dbReference type="EMBL" id="OBMM01000005">
    <property type="protein sequence ID" value="SOC27447.1"/>
    <property type="molecule type" value="Genomic_DNA"/>
</dbReference>
<name>A0A285TV79_9PROT</name>
<reference evidence="2 3" key="1">
    <citation type="submission" date="2017-08" db="EMBL/GenBank/DDBJ databases">
        <authorList>
            <person name="de Groot N.N."/>
        </authorList>
    </citation>
    <scope>NUCLEOTIDE SEQUENCE [LARGE SCALE GENOMIC DNA]</scope>
    <source>
        <strain evidence="2 3">USBA 78</strain>
    </source>
</reference>
<organism evidence="2 3">
    <name type="scientific">Thalassospira xiamenensis</name>
    <dbReference type="NCBI Taxonomy" id="220697"/>
    <lineage>
        <taxon>Bacteria</taxon>
        <taxon>Pseudomonadati</taxon>
        <taxon>Pseudomonadota</taxon>
        <taxon>Alphaproteobacteria</taxon>
        <taxon>Rhodospirillales</taxon>
        <taxon>Thalassospiraceae</taxon>
        <taxon>Thalassospira</taxon>
    </lineage>
</organism>
<evidence type="ECO:0000313" key="2">
    <source>
        <dbReference type="EMBL" id="SOC27447.1"/>
    </source>
</evidence>
<dbReference type="AlphaFoldDB" id="A0A285TV79"/>
<evidence type="ECO:0000313" key="3">
    <source>
        <dbReference type="Proteomes" id="UP000219068"/>
    </source>
</evidence>
<proteinExistence type="predicted"/>
<dbReference type="Pfam" id="PF00149">
    <property type="entry name" value="Metallophos"/>
    <property type="match status" value="1"/>
</dbReference>
<dbReference type="GO" id="GO:0016787">
    <property type="term" value="F:hydrolase activity"/>
    <property type="evidence" value="ECO:0007669"/>
    <property type="project" value="InterPro"/>
</dbReference>
<dbReference type="RefSeq" id="WP_097052945.1">
    <property type="nucleotide sequence ID" value="NZ_OBMM01000005.1"/>
</dbReference>
<evidence type="ECO:0000259" key="1">
    <source>
        <dbReference type="Pfam" id="PF00149"/>
    </source>
</evidence>
<accession>A0A285TV79</accession>
<sequence>MTILFYGDPHKKFSHLKDAVAKQKPEHVVILGDLELERSIREELASFFESGIGVWYILGNHDTTTGEQLDWLLEDYPEGNLGTRTVTISSDGTKLTLGGLGGVYRGKVWFPRSEEPPKFHTRAEYLEKLAHHARWRKGLPLRQRDTIFPEDHQILSAMRCDILVTHEAPSSHVNGTVELDQLAADMHARLLVHGHMHDSYVGMTSTGIPVRGLDGCELLSVNAAEFQKVASCSNAST</sequence>
<dbReference type="InterPro" id="IPR029052">
    <property type="entry name" value="Metallo-depent_PP-like"/>
</dbReference>
<feature type="domain" description="Calcineurin-like phosphoesterase" evidence="1">
    <location>
        <begin position="1"/>
        <end position="198"/>
    </location>
</feature>
<dbReference type="InterPro" id="IPR004843">
    <property type="entry name" value="Calcineurin-like_PHP"/>
</dbReference>
<dbReference type="Proteomes" id="UP000219068">
    <property type="component" value="Unassembled WGS sequence"/>
</dbReference>
<gene>
    <name evidence="2" type="ORF">SAMN05428964_105424</name>
</gene>